<reference evidence="2 3" key="1">
    <citation type="journal article" date="2019" name="Int. J. Syst. Evol. Microbiol.">
        <title>The Global Catalogue of Microorganisms (GCM) 10K type strain sequencing project: providing services to taxonomists for standard genome sequencing and annotation.</title>
        <authorList>
            <consortium name="The Broad Institute Genomics Platform"/>
            <consortium name="The Broad Institute Genome Sequencing Center for Infectious Disease"/>
            <person name="Wu L."/>
            <person name="Ma J."/>
        </authorList>
    </citation>
    <scope>NUCLEOTIDE SEQUENCE [LARGE SCALE GENOMIC DNA]</scope>
    <source>
        <strain evidence="2 3">DT55</strain>
    </source>
</reference>
<proteinExistence type="predicted"/>
<feature type="transmembrane region" description="Helical" evidence="1">
    <location>
        <begin position="141"/>
        <end position="162"/>
    </location>
</feature>
<organism evidence="2 3">
    <name type="scientific">Halobaculum marinum</name>
    <dbReference type="NCBI Taxonomy" id="3031996"/>
    <lineage>
        <taxon>Archaea</taxon>
        <taxon>Methanobacteriati</taxon>
        <taxon>Methanobacteriota</taxon>
        <taxon>Stenosarchaea group</taxon>
        <taxon>Halobacteria</taxon>
        <taxon>Halobacteriales</taxon>
        <taxon>Haloferacaceae</taxon>
        <taxon>Halobaculum</taxon>
    </lineage>
</organism>
<dbReference type="AlphaFoldDB" id="A0ABD5WUB3"/>
<keyword evidence="2" id="KW-0378">Hydrolase</keyword>
<dbReference type="InterPro" id="IPR007404">
    <property type="entry name" value="YdjM-like"/>
</dbReference>
<dbReference type="Pfam" id="PF04307">
    <property type="entry name" value="YdjM"/>
    <property type="match status" value="1"/>
</dbReference>
<dbReference type="GO" id="GO:0016787">
    <property type="term" value="F:hydrolase activity"/>
    <property type="evidence" value="ECO:0007669"/>
    <property type="project" value="UniProtKB-KW"/>
</dbReference>
<keyword evidence="1" id="KW-0472">Membrane</keyword>
<sequence>MGPVGHAIVAYLAWTTFTHLRGGRSPTTPEVWLVALGSQFPDLVDKPLAWSLSVLPAGRSLGHSLFTVVALAILLRRLVPPDRHSLIVPFLAAILTHDLTDAIAPLNRGEPEYVAYLMWPVVEQPQYDPPPPLLAAFGESVLHGLSGTGVVVIAVTVAVWLADGAPGLPRGRRSRKD</sequence>
<evidence type="ECO:0000256" key="1">
    <source>
        <dbReference type="SAM" id="Phobius"/>
    </source>
</evidence>
<keyword evidence="3" id="KW-1185">Reference proteome</keyword>
<protein>
    <submittedName>
        <fullName evidence="2">Metal-dependent hydrolase</fullName>
    </submittedName>
</protein>
<gene>
    <name evidence="2" type="ORF">ACFQKD_00855</name>
</gene>
<keyword evidence="1" id="KW-1133">Transmembrane helix</keyword>
<dbReference type="RefSeq" id="WP_276239826.1">
    <property type="nucleotide sequence ID" value="NZ_CP119991.1"/>
</dbReference>
<accession>A0ABD5WUB3</accession>
<keyword evidence="1" id="KW-0812">Transmembrane</keyword>
<dbReference type="Proteomes" id="UP001596388">
    <property type="component" value="Unassembled WGS sequence"/>
</dbReference>
<evidence type="ECO:0000313" key="3">
    <source>
        <dbReference type="Proteomes" id="UP001596388"/>
    </source>
</evidence>
<comment type="caution">
    <text evidence="2">The sequence shown here is derived from an EMBL/GenBank/DDBJ whole genome shotgun (WGS) entry which is preliminary data.</text>
</comment>
<evidence type="ECO:0000313" key="2">
    <source>
        <dbReference type="EMBL" id="MFC7095841.1"/>
    </source>
</evidence>
<dbReference type="GeneID" id="79271819"/>
<dbReference type="EMBL" id="JBHTAG010000001">
    <property type="protein sequence ID" value="MFC7095841.1"/>
    <property type="molecule type" value="Genomic_DNA"/>
</dbReference>
<name>A0ABD5WUB3_9EURY</name>